<dbReference type="PANTHER" id="PTHR47220:SF1">
    <property type="entry name" value="TUMOR NECROSIS FACTOR RECEPTOR SUPERFAMILY MEMBER 25"/>
    <property type="match status" value="1"/>
</dbReference>
<evidence type="ECO:0000259" key="10">
    <source>
        <dbReference type="PROSITE" id="PS50017"/>
    </source>
</evidence>
<dbReference type="PROSITE" id="PS50050">
    <property type="entry name" value="TNFR_NGFR_2"/>
    <property type="match status" value="1"/>
</dbReference>
<evidence type="ECO:0008006" key="14">
    <source>
        <dbReference type="Google" id="ProtNLM"/>
    </source>
</evidence>
<dbReference type="Pfam" id="PF00531">
    <property type="entry name" value="Death"/>
    <property type="match status" value="1"/>
</dbReference>
<dbReference type="GO" id="GO:0006915">
    <property type="term" value="P:apoptotic process"/>
    <property type="evidence" value="ECO:0007669"/>
    <property type="project" value="UniProtKB-KW"/>
</dbReference>
<evidence type="ECO:0000256" key="4">
    <source>
        <dbReference type="ARBA" id="ARBA00023157"/>
    </source>
</evidence>
<dbReference type="Gene3D" id="1.10.533.10">
    <property type="entry name" value="Death Domain, Fas"/>
    <property type="match status" value="1"/>
</dbReference>
<evidence type="ECO:0000313" key="12">
    <source>
        <dbReference type="EMBL" id="KAK1340549.1"/>
    </source>
</evidence>
<reference evidence="12" key="1">
    <citation type="submission" date="2023-06" db="EMBL/GenBank/DDBJ databases">
        <title>Reference genome for the Northern bat (Eptesicus nilssonii), a most northern bat species.</title>
        <authorList>
            <person name="Laine V.N."/>
            <person name="Pulliainen A.T."/>
            <person name="Lilley T.M."/>
        </authorList>
    </citation>
    <scope>NUCLEOTIDE SEQUENCE</scope>
    <source>
        <strain evidence="12">BLF_Eptnil</strain>
        <tissue evidence="12">Kidney</tissue>
    </source>
</reference>
<dbReference type="PRINTS" id="PR01972">
    <property type="entry name" value="TNFACTORR25"/>
</dbReference>
<dbReference type="SMART" id="SM00208">
    <property type="entry name" value="TNFR"/>
    <property type="match status" value="2"/>
</dbReference>
<evidence type="ECO:0000256" key="5">
    <source>
        <dbReference type="ARBA" id="ARBA00023180"/>
    </source>
</evidence>
<accession>A0AA40I053</accession>
<evidence type="ECO:0000256" key="2">
    <source>
        <dbReference type="ARBA" id="ARBA00022729"/>
    </source>
</evidence>
<proteinExistence type="predicted"/>
<keyword evidence="5" id="KW-0325">Glycoprotein</keyword>
<dbReference type="PROSITE" id="PS50017">
    <property type="entry name" value="DEATH_DOMAIN"/>
    <property type="match status" value="1"/>
</dbReference>
<dbReference type="PROSITE" id="PS00652">
    <property type="entry name" value="TNFR_NGFR_1"/>
    <property type="match status" value="1"/>
</dbReference>
<feature type="signal peptide" evidence="9">
    <location>
        <begin position="1"/>
        <end position="25"/>
    </location>
</feature>
<keyword evidence="13" id="KW-1185">Reference proteome</keyword>
<dbReference type="Gene3D" id="2.10.50.10">
    <property type="entry name" value="Tumor Necrosis Factor Receptor, subunit A, domain 2"/>
    <property type="match status" value="1"/>
</dbReference>
<dbReference type="InterPro" id="IPR034050">
    <property type="entry name" value="TNFRSF25_N"/>
</dbReference>
<dbReference type="InterPro" id="IPR000488">
    <property type="entry name" value="Death_dom"/>
</dbReference>
<dbReference type="CDD" id="cd13420">
    <property type="entry name" value="TNFRSF25"/>
    <property type="match status" value="1"/>
</dbReference>
<protein>
    <recommendedName>
        <fullName evidence="14">Tumor necrosis factor receptor superfamily member 25</fullName>
    </recommendedName>
</protein>
<dbReference type="EMBL" id="JAULJE010000008">
    <property type="protein sequence ID" value="KAK1340549.1"/>
    <property type="molecule type" value="Genomic_DNA"/>
</dbReference>
<evidence type="ECO:0000256" key="6">
    <source>
        <dbReference type="PROSITE-ProRule" id="PRU00206"/>
    </source>
</evidence>
<dbReference type="InterPro" id="IPR022329">
    <property type="entry name" value="TNFR_25"/>
</dbReference>
<keyword evidence="8" id="KW-1133">Transmembrane helix</keyword>
<dbReference type="Proteomes" id="UP001177744">
    <property type="component" value="Unassembled WGS sequence"/>
</dbReference>
<dbReference type="SUPFAM" id="SSF57586">
    <property type="entry name" value="TNF receptor-like"/>
    <property type="match status" value="2"/>
</dbReference>
<gene>
    <name evidence="12" type="ORF">QTO34_019119</name>
</gene>
<feature type="transmembrane region" description="Helical" evidence="8">
    <location>
        <begin position="231"/>
        <end position="252"/>
    </location>
</feature>
<dbReference type="SUPFAM" id="SSF47986">
    <property type="entry name" value="DEATH domain"/>
    <property type="match status" value="1"/>
</dbReference>
<keyword evidence="2 9" id="KW-0732">Signal</keyword>
<dbReference type="InterPro" id="IPR001368">
    <property type="entry name" value="TNFR/NGFR_Cys_rich_reg"/>
</dbReference>
<evidence type="ECO:0000313" key="13">
    <source>
        <dbReference type="Proteomes" id="UP001177744"/>
    </source>
</evidence>
<dbReference type="PANTHER" id="PTHR47220">
    <property type="entry name" value="TUMOR NECROSIS FACTOR RECEPTOR SUPERFAMILY MEMBER 25"/>
    <property type="match status" value="1"/>
</dbReference>
<dbReference type="InterPro" id="IPR011029">
    <property type="entry name" value="DEATH-like_dom_sf"/>
</dbReference>
<evidence type="ECO:0000256" key="1">
    <source>
        <dbReference type="ARBA" id="ARBA00022703"/>
    </source>
</evidence>
<keyword evidence="3" id="KW-0677">Repeat</keyword>
<dbReference type="AlphaFoldDB" id="A0AA40I053"/>
<evidence type="ECO:0000256" key="8">
    <source>
        <dbReference type="SAM" id="Phobius"/>
    </source>
</evidence>
<keyword evidence="8" id="KW-0472">Membrane</keyword>
<dbReference type="SMART" id="SM00005">
    <property type="entry name" value="DEATH"/>
    <property type="match status" value="1"/>
</dbReference>
<feature type="compositionally biased region" description="Pro residues" evidence="7">
    <location>
        <begin position="337"/>
        <end position="349"/>
    </location>
</feature>
<comment type="caution">
    <text evidence="12">The sequence shown here is derived from an EMBL/GenBank/DDBJ whole genome shotgun (WGS) entry which is preliminary data.</text>
</comment>
<organism evidence="12 13">
    <name type="scientific">Cnephaeus nilssonii</name>
    <name type="common">Northern bat</name>
    <name type="synonym">Eptesicus nilssonii</name>
    <dbReference type="NCBI Taxonomy" id="3371016"/>
    <lineage>
        <taxon>Eukaryota</taxon>
        <taxon>Metazoa</taxon>
        <taxon>Chordata</taxon>
        <taxon>Craniata</taxon>
        <taxon>Vertebrata</taxon>
        <taxon>Euteleostomi</taxon>
        <taxon>Mammalia</taxon>
        <taxon>Eutheria</taxon>
        <taxon>Laurasiatheria</taxon>
        <taxon>Chiroptera</taxon>
        <taxon>Yangochiroptera</taxon>
        <taxon>Vespertilionidae</taxon>
        <taxon>Cnephaeus</taxon>
    </lineage>
</organism>
<evidence type="ECO:0000256" key="9">
    <source>
        <dbReference type="SAM" id="SignalP"/>
    </source>
</evidence>
<feature type="chain" id="PRO_5041364009" description="Tumor necrosis factor receptor superfamily member 25" evidence="9">
    <location>
        <begin position="26"/>
        <end position="445"/>
    </location>
</feature>
<keyword evidence="1" id="KW-0053">Apoptosis</keyword>
<dbReference type="GO" id="GO:0005886">
    <property type="term" value="C:plasma membrane"/>
    <property type="evidence" value="ECO:0007669"/>
    <property type="project" value="TreeGrafter"/>
</dbReference>
<comment type="caution">
    <text evidence="6">Lacks conserved residue(s) required for the propagation of feature annotation.</text>
</comment>
<sequence length="445" mass="46807">MDQQPRRWAAVVAAALLLLLPGAQGRGGTPSPRCDCARGSQKRTGPLCCRGCPAGQYLAARCTEPCGNATCVPCAQGTFLARELHHETRCARCQACDELASQVALENCSAVADTRCGCPPGWFVECRVPHCIAGSPFLCHPCLDCGALHRHTRVPAETLNVAPACLASMNMATAVCPAPRAPSGAVRSPAQLPAAGGRVGGVLGHGGRAGKGPGELGGGYTQHPPTALPVFWVQVLLAGLVVPLVLGAALTYTYRRCQPCKPVVPDGAGMEALTTLQTTHLLPPESAHILLVPPSGSEVCPGQLVGSSWTPGCAQTQEAPGLEVPWSWDRLRSGALGPPPPPPLSPAPPAGSAAATLQLGPQLYDVMDAVPARRWKEFVRTLGLREAEIEAVEVEVGRFRDQQYEMLKRWRQQQPAGLGAIYAALERMGLDGCAEDLRGRLQRGP</sequence>
<feature type="domain" description="TNFR-Cys" evidence="11">
    <location>
        <begin position="73"/>
        <end position="116"/>
    </location>
</feature>
<feature type="repeat" description="TNFR-Cys" evidence="6">
    <location>
        <begin position="73"/>
        <end position="116"/>
    </location>
</feature>
<name>A0AA40I053_CNENI</name>
<feature type="domain" description="Death" evidence="10">
    <location>
        <begin position="360"/>
        <end position="441"/>
    </location>
</feature>
<dbReference type="GO" id="GO:0007165">
    <property type="term" value="P:signal transduction"/>
    <property type="evidence" value="ECO:0007669"/>
    <property type="project" value="InterPro"/>
</dbReference>
<evidence type="ECO:0000256" key="7">
    <source>
        <dbReference type="SAM" id="MobiDB-lite"/>
    </source>
</evidence>
<feature type="region of interest" description="Disordered" evidence="7">
    <location>
        <begin position="331"/>
        <end position="353"/>
    </location>
</feature>
<evidence type="ECO:0000256" key="3">
    <source>
        <dbReference type="ARBA" id="ARBA00022737"/>
    </source>
</evidence>
<evidence type="ECO:0000259" key="11">
    <source>
        <dbReference type="PROSITE" id="PS50050"/>
    </source>
</evidence>
<keyword evidence="8" id="KW-0812">Transmembrane</keyword>
<keyword evidence="4" id="KW-1015">Disulfide bond</keyword>